<protein>
    <submittedName>
        <fullName evidence="3">Linear gramicidin synthase subunit A</fullName>
    </submittedName>
</protein>
<evidence type="ECO:0000259" key="2">
    <source>
        <dbReference type="Pfam" id="PF13193"/>
    </source>
</evidence>
<dbReference type="InterPro" id="IPR020845">
    <property type="entry name" value="AMP-binding_CS"/>
</dbReference>
<dbReference type="PANTHER" id="PTHR43767:SF10">
    <property type="entry name" value="SURFACTIN SYNTHASE SUBUNIT 1"/>
    <property type="match status" value="1"/>
</dbReference>
<reference evidence="3 4" key="1">
    <citation type="submission" date="2016-09" db="EMBL/GenBank/DDBJ databases">
        <title>Metabolic pathway, cell adaptation mechanisms and a novel monoxygenase revealed through proteogenomic-transcription analysis of a Sphingomonas haloaromaticamans strain degrading the fungicide ortho-phenylphenol.</title>
        <authorList>
            <person name="Perruchon C."/>
            <person name="Papadopoulou E.S."/>
            <person name="Rousidou C."/>
            <person name="Vasileiadis S."/>
            <person name="Tanou G."/>
            <person name="Amoutzias G."/>
            <person name="Molassiotis A."/>
            <person name="Karpouzas D.G."/>
        </authorList>
    </citation>
    <scope>NUCLEOTIDE SEQUENCE [LARGE SCALE GENOMIC DNA]</scope>
    <source>
        <strain evidence="3 4">P3</strain>
    </source>
</reference>
<dbReference type="AlphaFoldDB" id="A0A1S1HG41"/>
<dbReference type="SUPFAM" id="SSF56801">
    <property type="entry name" value="Acetyl-CoA synthetase-like"/>
    <property type="match status" value="1"/>
</dbReference>
<dbReference type="InterPro" id="IPR017529">
    <property type="entry name" value="AcylCoA_ligase_PEP_1"/>
</dbReference>
<dbReference type="InterPro" id="IPR045851">
    <property type="entry name" value="AMP-bd_C_sf"/>
</dbReference>
<accession>A0A1S1HG41</accession>
<name>A0A1S1HG41_9SPHN</name>
<feature type="domain" description="AMP-binding enzyme C-terminal" evidence="2">
    <location>
        <begin position="422"/>
        <end position="494"/>
    </location>
</feature>
<comment type="caution">
    <text evidence="3">The sequence shown here is derived from an EMBL/GenBank/DDBJ whole genome shotgun (WGS) entry which is preliminary data.</text>
</comment>
<dbReference type="Gene3D" id="3.30.300.30">
    <property type="match status" value="1"/>
</dbReference>
<dbReference type="InterPro" id="IPR025110">
    <property type="entry name" value="AMP-bd_C"/>
</dbReference>
<dbReference type="PROSITE" id="PS00455">
    <property type="entry name" value="AMP_BINDING"/>
    <property type="match status" value="1"/>
</dbReference>
<feature type="domain" description="AMP-dependent synthetase/ligase" evidence="1">
    <location>
        <begin position="22"/>
        <end position="363"/>
    </location>
</feature>
<gene>
    <name evidence="3" type="primary">lgrA</name>
    <name evidence="3" type="ORF">BHE75_02804</name>
</gene>
<dbReference type="Pfam" id="PF00501">
    <property type="entry name" value="AMP-binding"/>
    <property type="match status" value="1"/>
</dbReference>
<dbReference type="Proteomes" id="UP000179467">
    <property type="component" value="Unassembled WGS sequence"/>
</dbReference>
<dbReference type="GO" id="GO:0016877">
    <property type="term" value="F:ligase activity, forming carbon-sulfur bonds"/>
    <property type="evidence" value="ECO:0007669"/>
    <property type="project" value="UniProtKB-ARBA"/>
</dbReference>
<dbReference type="Gene3D" id="3.40.50.12780">
    <property type="entry name" value="N-terminal domain of ligase-like"/>
    <property type="match status" value="1"/>
</dbReference>
<dbReference type="EMBL" id="MIPT01000001">
    <property type="protein sequence ID" value="OHT20802.1"/>
    <property type="molecule type" value="Genomic_DNA"/>
</dbReference>
<dbReference type="Pfam" id="PF13193">
    <property type="entry name" value="AMP-binding_C"/>
    <property type="match status" value="1"/>
</dbReference>
<dbReference type="InterPro" id="IPR000873">
    <property type="entry name" value="AMP-dep_synth/lig_dom"/>
</dbReference>
<dbReference type="InterPro" id="IPR050237">
    <property type="entry name" value="ATP-dep_AMP-bd_enzyme"/>
</dbReference>
<proteinExistence type="predicted"/>
<organism evidence="3 4">
    <name type="scientific">Edaphosphingomonas haloaromaticamans</name>
    <dbReference type="NCBI Taxonomy" id="653954"/>
    <lineage>
        <taxon>Bacteria</taxon>
        <taxon>Pseudomonadati</taxon>
        <taxon>Pseudomonadota</taxon>
        <taxon>Alphaproteobacteria</taxon>
        <taxon>Sphingomonadales</taxon>
        <taxon>Rhizorhabdaceae</taxon>
        <taxon>Edaphosphingomonas</taxon>
    </lineage>
</organism>
<evidence type="ECO:0000313" key="4">
    <source>
        <dbReference type="Proteomes" id="UP000179467"/>
    </source>
</evidence>
<evidence type="ECO:0000259" key="1">
    <source>
        <dbReference type="Pfam" id="PF00501"/>
    </source>
</evidence>
<sequence length="506" mass="53311">MPATDPNPDPRPLDHLPLMGAADALALVDRAGALDYTGLDRAVGALARALADRGLAPGARVASWLAKTRLASLLPLACARAGFVHVPVNPLLKRAQLAHILADSGAALLIAGPSRVATLEPGDRPADCALLIEDEAGAATLAAQSGLPPSSADPAGLAAILYTSGSTGRPKGVMLSHANLWLGAVSVAHYLRLGPDDRTLAVLPFSFDYGQNQLLSTWAAGGCVHPLDYLTARDVIRAVERHAITTLAGVPPLWVQLAEADWPAETAARLRRLTNSGGRLPVPLIRRLRALFPNADLYSMYGLTEAFRSTYLDPALVDAHPESIGRAIPFAEVMVVRADGSPTEAGEPGELVHAGPLVAQGYWRDEARTAHRFRPAPSHSRHGGTAVWSGDTVAVDGEGLLRFVGRDDEMIKTSGNRVSPTEVEEAAIATGLAAEAVAIGVADDRLGEAILLVLRGDPAQEAALRDALKRDLPNFMQPRAIVWRADLPRNANGKVDRAGLKAELAA</sequence>
<evidence type="ECO:0000313" key="3">
    <source>
        <dbReference type="EMBL" id="OHT20802.1"/>
    </source>
</evidence>
<dbReference type="NCBIfam" id="TIGR03098">
    <property type="entry name" value="ligase_PEP_1"/>
    <property type="match status" value="1"/>
</dbReference>
<keyword evidence="4" id="KW-1185">Reference proteome</keyword>
<dbReference type="PANTHER" id="PTHR43767">
    <property type="entry name" value="LONG-CHAIN-FATTY-ACID--COA LIGASE"/>
    <property type="match status" value="1"/>
</dbReference>
<dbReference type="InterPro" id="IPR042099">
    <property type="entry name" value="ANL_N_sf"/>
</dbReference>